<dbReference type="EMBL" id="CM008964">
    <property type="protein sequence ID" value="PNW85571.1"/>
    <property type="molecule type" value="Genomic_DNA"/>
</dbReference>
<dbReference type="RefSeq" id="XP_042926336.1">
    <property type="nucleotide sequence ID" value="XM_043061207.1"/>
</dbReference>
<proteinExistence type="predicted"/>
<evidence type="ECO:0000313" key="3">
    <source>
        <dbReference type="Proteomes" id="UP000006906"/>
    </source>
</evidence>
<dbReference type="KEGG" id="cre:CHLRE_03g193050v5"/>
<feature type="region of interest" description="Disordered" evidence="1">
    <location>
        <begin position="128"/>
        <end position="159"/>
    </location>
</feature>
<organism evidence="2 3">
    <name type="scientific">Chlamydomonas reinhardtii</name>
    <name type="common">Chlamydomonas smithii</name>
    <dbReference type="NCBI Taxonomy" id="3055"/>
    <lineage>
        <taxon>Eukaryota</taxon>
        <taxon>Viridiplantae</taxon>
        <taxon>Chlorophyta</taxon>
        <taxon>core chlorophytes</taxon>
        <taxon>Chlorophyceae</taxon>
        <taxon>CS clade</taxon>
        <taxon>Chlamydomonadales</taxon>
        <taxon>Chlamydomonadaceae</taxon>
        <taxon>Chlamydomonas</taxon>
    </lineage>
</organism>
<name>A0A2K3DYG2_CHLRE</name>
<dbReference type="Proteomes" id="UP000006906">
    <property type="component" value="Chromosome 3"/>
</dbReference>
<feature type="compositionally biased region" description="Low complexity" evidence="1">
    <location>
        <begin position="128"/>
        <end position="150"/>
    </location>
</feature>
<feature type="region of interest" description="Disordered" evidence="1">
    <location>
        <begin position="179"/>
        <end position="200"/>
    </location>
</feature>
<keyword evidence="3" id="KW-1185">Reference proteome</keyword>
<dbReference type="OrthoDB" id="540479at2759"/>
<protein>
    <submittedName>
        <fullName evidence="2">Uncharacterized protein</fullName>
    </submittedName>
</protein>
<reference evidence="2 3" key="1">
    <citation type="journal article" date="2007" name="Science">
        <title>The Chlamydomonas genome reveals the evolution of key animal and plant functions.</title>
        <authorList>
            <person name="Merchant S.S."/>
            <person name="Prochnik S.E."/>
            <person name="Vallon O."/>
            <person name="Harris E.H."/>
            <person name="Karpowicz S.J."/>
            <person name="Witman G.B."/>
            <person name="Terry A."/>
            <person name="Salamov A."/>
            <person name="Fritz-Laylin L.K."/>
            <person name="Marechal-Drouard L."/>
            <person name="Marshall W.F."/>
            <person name="Qu L.H."/>
            <person name="Nelson D.R."/>
            <person name="Sanderfoot A.A."/>
            <person name="Spalding M.H."/>
            <person name="Kapitonov V.V."/>
            <person name="Ren Q."/>
            <person name="Ferris P."/>
            <person name="Lindquist E."/>
            <person name="Shapiro H."/>
            <person name="Lucas S.M."/>
            <person name="Grimwood J."/>
            <person name="Schmutz J."/>
            <person name="Cardol P."/>
            <person name="Cerutti H."/>
            <person name="Chanfreau G."/>
            <person name="Chen C.L."/>
            <person name="Cognat V."/>
            <person name="Croft M.T."/>
            <person name="Dent R."/>
            <person name="Dutcher S."/>
            <person name="Fernandez E."/>
            <person name="Fukuzawa H."/>
            <person name="Gonzalez-Ballester D."/>
            <person name="Gonzalez-Halphen D."/>
            <person name="Hallmann A."/>
            <person name="Hanikenne M."/>
            <person name="Hippler M."/>
            <person name="Inwood W."/>
            <person name="Jabbari K."/>
            <person name="Kalanon M."/>
            <person name="Kuras R."/>
            <person name="Lefebvre P.A."/>
            <person name="Lemaire S.D."/>
            <person name="Lobanov A.V."/>
            <person name="Lohr M."/>
            <person name="Manuell A."/>
            <person name="Meier I."/>
            <person name="Mets L."/>
            <person name="Mittag M."/>
            <person name="Mittelmeier T."/>
            <person name="Moroney J.V."/>
            <person name="Moseley J."/>
            <person name="Napoli C."/>
            <person name="Nedelcu A.M."/>
            <person name="Niyogi K."/>
            <person name="Novoselov S.V."/>
            <person name="Paulsen I.T."/>
            <person name="Pazour G."/>
            <person name="Purton S."/>
            <person name="Ral J.P."/>
            <person name="Riano-Pachon D.M."/>
            <person name="Riekhof W."/>
            <person name="Rymarquis L."/>
            <person name="Schroda M."/>
            <person name="Stern D."/>
            <person name="Umen J."/>
            <person name="Willows R."/>
            <person name="Wilson N."/>
            <person name="Zimmer S.L."/>
            <person name="Allmer J."/>
            <person name="Balk J."/>
            <person name="Bisova K."/>
            <person name="Chen C.J."/>
            <person name="Elias M."/>
            <person name="Gendler K."/>
            <person name="Hauser C."/>
            <person name="Lamb M.R."/>
            <person name="Ledford H."/>
            <person name="Long J.C."/>
            <person name="Minagawa J."/>
            <person name="Page M.D."/>
            <person name="Pan J."/>
            <person name="Pootakham W."/>
            <person name="Roje S."/>
            <person name="Rose A."/>
            <person name="Stahlberg E."/>
            <person name="Terauchi A.M."/>
            <person name="Yang P."/>
            <person name="Ball S."/>
            <person name="Bowler C."/>
            <person name="Dieckmann C.L."/>
            <person name="Gladyshev V.N."/>
            <person name="Green P."/>
            <person name="Jorgensen R."/>
            <person name="Mayfield S."/>
            <person name="Mueller-Roeber B."/>
            <person name="Rajamani S."/>
            <person name="Sayre R.T."/>
            <person name="Brokstein P."/>
            <person name="Dubchak I."/>
            <person name="Goodstein D."/>
            <person name="Hornick L."/>
            <person name="Huang Y.W."/>
            <person name="Jhaveri J."/>
            <person name="Luo Y."/>
            <person name="Martinez D."/>
            <person name="Ngau W.C."/>
            <person name="Otillar B."/>
            <person name="Poliakov A."/>
            <person name="Porter A."/>
            <person name="Szajkowski L."/>
            <person name="Werner G."/>
            <person name="Zhou K."/>
            <person name="Grigoriev I.V."/>
            <person name="Rokhsar D.S."/>
            <person name="Grossman A.R."/>
        </authorList>
    </citation>
    <scope>NUCLEOTIDE SEQUENCE [LARGE SCALE GENOMIC DNA]</scope>
    <source>
        <strain evidence="3">CC-503</strain>
    </source>
</reference>
<dbReference type="OMA" id="HGANGME"/>
<evidence type="ECO:0000313" key="2">
    <source>
        <dbReference type="EMBL" id="PNW85571.1"/>
    </source>
</evidence>
<dbReference type="AlphaFoldDB" id="A0A2K3DYG2"/>
<dbReference type="ExpressionAtlas" id="A0A2K3DYG2">
    <property type="expression patterns" value="baseline"/>
</dbReference>
<feature type="compositionally biased region" description="Low complexity" evidence="1">
    <location>
        <begin position="333"/>
        <end position="351"/>
    </location>
</feature>
<feature type="compositionally biased region" description="Gly residues" evidence="1">
    <location>
        <begin position="182"/>
        <end position="196"/>
    </location>
</feature>
<evidence type="ECO:0000256" key="1">
    <source>
        <dbReference type="SAM" id="MobiDB-lite"/>
    </source>
</evidence>
<sequence length="621" mass="63516">MELALNRDLLHSQFSSWRLQPLASVKRHDLELYGHAAGIVSSSVDFLHTQASVTRNHVLQSEGRLFVFTQQDGSAAHRVFELLPVPNADAGLLPMQVAELTGGAGAEAVGGSVEAVLDCSLAVVAPHAQQPAQQEPGAGAAGTTTGAAPTDRQQPSQYESARPFQVLLSRGHGDLVLVRVPAGGGGNSGGNSGGSGSAAQMSNPVFPVRPRAPLAGVRPVTLEAAVEHANGDITAVVWAIRSRGASTPGCCELFAVTLRPGVDAEGRLRLETLGVQLLLRTKLAPYVVRVYAAAAGAAPVAVVGFDPNTAGLEEEDEEDASQAPGPSGKPSVAAMEAAAAADDAANAPPAAGDDDDDMDPRTLEQAVARLAHLTSSERDKAVPLAQWADLYKESGPDGVGAMGGEPVLDLAAWRLGGGAGGSTDKTQRPYWRLSCHAHRLLTADGPLRAPAAATAAARPALLLGVTDDVDCAVVRLDVGAQGAGGDAGASDPAPQVTHAVSIPALAYVAAGKTYKRHLLLGSAGTGCSSGSASSSGAGGVLSAVLVESQRFMYVYGFTSSREEYGRQQVVELGLEEGESVLGARLVEVAAAQGTEGGPGAGGALVVVATQRRLLSYRLTWR</sequence>
<dbReference type="PaxDb" id="3055-EDP03128"/>
<dbReference type="STRING" id="3055.A0A2K3DYG2"/>
<dbReference type="Gramene" id="PNW85571">
    <property type="protein sequence ID" value="PNW85571"/>
    <property type="gene ID" value="CHLRE_03g193050v5"/>
</dbReference>
<dbReference type="GeneID" id="5718694"/>
<accession>A0A2K3DYG2</accession>
<gene>
    <name evidence="2" type="ORF">CHLRE_03g193050v5</name>
</gene>
<feature type="region of interest" description="Disordered" evidence="1">
    <location>
        <begin position="312"/>
        <end position="359"/>
    </location>
</feature>
<dbReference type="InParanoid" id="A0A2K3DYG2"/>